<feature type="domain" description="HTH marR-type" evidence="1">
    <location>
        <begin position="9"/>
        <end position="141"/>
    </location>
</feature>
<dbReference type="Pfam" id="PF12802">
    <property type="entry name" value="MarR_2"/>
    <property type="match status" value="1"/>
</dbReference>
<dbReference type="EMBL" id="AP021875">
    <property type="protein sequence ID" value="BBO76381.1"/>
    <property type="molecule type" value="Genomic_DNA"/>
</dbReference>
<gene>
    <name evidence="2" type="ORF">DSCW_37980</name>
</gene>
<proteinExistence type="predicted"/>
<evidence type="ECO:0000259" key="1">
    <source>
        <dbReference type="PROSITE" id="PS50995"/>
    </source>
</evidence>
<keyword evidence="3" id="KW-1185">Reference proteome</keyword>
<dbReference type="AlphaFoldDB" id="A0A5K7Z9J3"/>
<dbReference type="InterPro" id="IPR039422">
    <property type="entry name" value="MarR/SlyA-like"/>
</dbReference>
<protein>
    <recommendedName>
        <fullName evidence="1">HTH marR-type domain-containing protein</fullName>
    </recommendedName>
</protein>
<reference evidence="2 3" key="1">
    <citation type="submission" date="2019-11" db="EMBL/GenBank/DDBJ databases">
        <title>Comparative genomics of hydrocarbon-degrading Desulfosarcina strains.</title>
        <authorList>
            <person name="Watanabe M."/>
            <person name="Kojima H."/>
            <person name="Fukui M."/>
        </authorList>
    </citation>
    <scope>NUCLEOTIDE SEQUENCE [LARGE SCALE GENOMIC DNA]</scope>
    <source>
        <strain evidence="2 3">PP31</strain>
    </source>
</reference>
<dbReference type="OrthoDB" id="582199at2"/>
<dbReference type="SMART" id="SM00347">
    <property type="entry name" value="HTH_MARR"/>
    <property type="match status" value="1"/>
</dbReference>
<dbReference type="KEGG" id="dwd:DSCW_37980"/>
<evidence type="ECO:0000313" key="3">
    <source>
        <dbReference type="Proteomes" id="UP000427769"/>
    </source>
</evidence>
<name>A0A5K7Z9J3_9BACT</name>
<dbReference type="InterPro" id="IPR036390">
    <property type="entry name" value="WH_DNA-bd_sf"/>
</dbReference>
<dbReference type="Gene3D" id="1.10.10.10">
    <property type="entry name" value="Winged helix-like DNA-binding domain superfamily/Winged helix DNA-binding domain"/>
    <property type="match status" value="1"/>
</dbReference>
<dbReference type="Proteomes" id="UP000427769">
    <property type="component" value="Chromosome"/>
</dbReference>
<evidence type="ECO:0000313" key="2">
    <source>
        <dbReference type="EMBL" id="BBO76381.1"/>
    </source>
</evidence>
<dbReference type="InterPro" id="IPR000835">
    <property type="entry name" value="HTH_MarR-typ"/>
</dbReference>
<dbReference type="SUPFAM" id="SSF46785">
    <property type="entry name" value="Winged helix' DNA-binding domain"/>
    <property type="match status" value="1"/>
</dbReference>
<sequence>MQTKSPQPQYFICSLATRAVRRMIAYYNQTLEPLGLTAQQVMALGVLWQEDGISLGEFSRQAGMGKAAAVTMIQRLENMGLVAKAADPKDGRLNVLNLTRKARELAPEILSAAAALEKNIEQAVGKEDMAGMIRGLKVIRNMEF</sequence>
<dbReference type="GO" id="GO:0006950">
    <property type="term" value="P:response to stress"/>
    <property type="evidence" value="ECO:0007669"/>
    <property type="project" value="TreeGrafter"/>
</dbReference>
<dbReference type="InterPro" id="IPR036388">
    <property type="entry name" value="WH-like_DNA-bd_sf"/>
</dbReference>
<dbReference type="RefSeq" id="WP_155305210.1">
    <property type="nucleotide sequence ID" value="NZ_AP021875.1"/>
</dbReference>
<dbReference type="GO" id="GO:0003700">
    <property type="term" value="F:DNA-binding transcription factor activity"/>
    <property type="evidence" value="ECO:0007669"/>
    <property type="project" value="InterPro"/>
</dbReference>
<dbReference type="PANTHER" id="PTHR33164">
    <property type="entry name" value="TRANSCRIPTIONAL REGULATOR, MARR FAMILY"/>
    <property type="match status" value="1"/>
</dbReference>
<accession>A0A5K7Z9J3</accession>
<dbReference type="PANTHER" id="PTHR33164:SF43">
    <property type="entry name" value="HTH-TYPE TRANSCRIPTIONAL REPRESSOR YETL"/>
    <property type="match status" value="1"/>
</dbReference>
<dbReference type="PROSITE" id="PS50995">
    <property type="entry name" value="HTH_MARR_2"/>
    <property type="match status" value="1"/>
</dbReference>
<organism evidence="2 3">
    <name type="scientific">Desulfosarcina widdelii</name>
    <dbReference type="NCBI Taxonomy" id="947919"/>
    <lineage>
        <taxon>Bacteria</taxon>
        <taxon>Pseudomonadati</taxon>
        <taxon>Thermodesulfobacteriota</taxon>
        <taxon>Desulfobacteria</taxon>
        <taxon>Desulfobacterales</taxon>
        <taxon>Desulfosarcinaceae</taxon>
        <taxon>Desulfosarcina</taxon>
    </lineage>
</organism>